<keyword evidence="1" id="KW-0812">Transmembrane</keyword>
<gene>
    <name evidence="3" type="ORF">SAMN03159428_04453</name>
    <name evidence="2" type="ORF">SAMN03159514_02021</name>
</gene>
<dbReference type="RefSeq" id="WP_072440819.1">
    <property type="nucleotide sequence ID" value="NZ_FONC01000005.1"/>
</dbReference>
<protein>
    <submittedName>
        <fullName evidence="2">Uncharacterized protein</fullName>
    </submittedName>
</protein>
<evidence type="ECO:0000313" key="5">
    <source>
        <dbReference type="Proteomes" id="UP000199173"/>
    </source>
</evidence>
<feature type="transmembrane region" description="Helical" evidence="1">
    <location>
        <begin position="7"/>
        <end position="29"/>
    </location>
</feature>
<feature type="transmembrane region" description="Helical" evidence="1">
    <location>
        <begin position="49"/>
        <end position="76"/>
    </location>
</feature>
<organism evidence="2 5">
    <name type="scientific">Kosakonia radicincitans</name>
    <dbReference type="NCBI Taxonomy" id="283686"/>
    <lineage>
        <taxon>Bacteria</taxon>
        <taxon>Pseudomonadati</taxon>
        <taxon>Pseudomonadota</taxon>
        <taxon>Gammaproteobacteria</taxon>
        <taxon>Enterobacterales</taxon>
        <taxon>Enterobacteriaceae</taxon>
        <taxon>Kosakonia</taxon>
    </lineage>
</organism>
<comment type="caution">
    <text evidence="2">The sequence shown here is derived from an EMBL/GenBank/DDBJ whole genome shotgun (WGS) entry which is preliminary data.</text>
</comment>
<evidence type="ECO:0000313" key="3">
    <source>
        <dbReference type="EMBL" id="SFU12583.1"/>
    </source>
</evidence>
<name>A0AAX2ER76_9ENTR</name>
<dbReference type="Proteomes" id="UP000198760">
    <property type="component" value="Unassembled WGS sequence"/>
</dbReference>
<dbReference type="EMBL" id="FOYJ01000004">
    <property type="protein sequence ID" value="SFR10343.1"/>
    <property type="molecule type" value="Genomic_DNA"/>
</dbReference>
<keyword evidence="4" id="KW-1185">Reference proteome</keyword>
<accession>A0AAX2ER76</accession>
<dbReference type="Proteomes" id="UP000199173">
    <property type="component" value="Unassembled WGS sequence"/>
</dbReference>
<keyword evidence="1" id="KW-0472">Membrane</keyword>
<dbReference type="AlphaFoldDB" id="A0AAX2ER76"/>
<dbReference type="EMBL" id="FPAV01000014">
    <property type="protein sequence ID" value="SFU12583.1"/>
    <property type="molecule type" value="Genomic_DNA"/>
</dbReference>
<evidence type="ECO:0000313" key="4">
    <source>
        <dbReference type="Proteomes" id="UP000198760"/>
    </source>
</evidence>
<evidence type="ECO:0000313" key="2">
    <source>
        <dbReference type="EMBL" id="SFR10343.1"/>
    </source>
</evidence>
<sequence length="87" mass="9916">MKKGIALLLICLFAVVGIYTFIDIIESVFNVARYETFTLAATGTLFGKAVFLLVVIVAFTFLLSFTGKIKSSILFFPRRRKSRWMRQ</sequence>
<reference evidence="4 5" key="1">
    <citation type="submission" date="2016-10" db="EMBL/GenBank/DDBJ databases">
        <authorList>
            <person name="Varghese N."/>
            <person name="Submissions S."/>
        </authorList>
    </citation>
    <scope>NUCLEOTIDE SEQUENCE [LARGE SCALE GENOMIC DNA]</scope>
    <source>
        <strain evidence="3 4">NFIX06</strain>
        <strain evidence="2 5">NFIX08</strain>
    </source>
</reference>
<keyword evidence="1" id="KW-1133">Transmembrane helix</keyword>
<proteinExistence type="predicted"/>
<evidence type="ECO:0000256" key="1">
    <source>
        <dbReference type="SAM" id="Phobius"/>
    </source>
</evidence>